<proteinExistence type="inferred from homology"/>
<feature type="binding site" evidence="3">
    <location>
        <position position="65"/>
    </location>
    <ligand>
        <name>NAD(+)</name>
        <dbReference type="ChEBI" id="CHEBI:57540"/>
    </ligand>
</feature>
<dbReference type="InterPro" id="IPR002204">
    <property type="entry name" value="3-OH-isobutyrate_DH-rel_CS"/>
</dbReference>
<dbReference type="RefSeq" id="WP_218466096.1">
    <property type="nucleotide sequence ID" value="NZ_JADRCR010000002.1"/>
</dbReference>
<evidence type="ECO:0000313" key="6">
    <source>
        <dbReference type="EMBL" id="MBK5143166.1"/>
    </source>
</evidence>
<dbReference type="PANTHER" id="PTHR22981">
    <property type="entry name" value="3-HYDROXYISOBUTYRATE DEHYDROGENASE-RELATED"/>
    <property type="match status" value="1"/>
</dbReference>
<dbReference type="InterPro" id="IPR015815">
    <property type="entry name" value="HIBADH-related"/>
</dbReference>
<feature type="binding site" evidence="3">
    <location>
        <position position="123"/>
    </location>
    <ligand>
        <name>2,3-dihydroxypropane-1-sulfonate</name>
        <dbReference type="ChEBI" id="CHEBI:77138"/>
    </ligand>
</feature>
<feature type="domain" description="6-phosphogluconate dehydrogenase NADP-binding" evidence="4">
    <location>
        <begin position="4"/>
        <end position="159"/>
    </location>
</feature>
<reference evidence="6 7" key="1">
    <citation type="submission" date="2020-11" db="EMBL/GenBank/DDBJ databases">
        <title>Insectihabitans protaetiae gen. nov. sp. nov. and Insectihabitans allomyrinae sp. nov., isolated from larvae of Protaetia brevitarsis seulensis and Allomyrina dichotoma, respectively.</title>
        <authorList>
            <person name="Lee S.D."/>
            <person name="Byeon Y.-S."/>
            <person name="Kim S.-M."/>
            <person name="Yang H.L."/>
            <person name="Kim I.S."/>
        </authorList>
    </citation>
    <scope>NUCLEOTIDE SEQUENCE [LARGE SCALE GENOMIC DNA]</scope>
    <source>
        <strain evidence="6 7">BWR-B9</strain>
    </source>
</reference>
<dbReference type="Pfam" id="PF14833">
    <property type="entry name" value="NAD_binding_11"/>
    <property type="match status" value="1"/>
</dbReference>
<feature type="active site" evidence="3">
    <location>
        <position position="171"/>
    </location>
</feature>
<evidence type="ECO:0000256" key="1">
    <source>
        <dbReference type="ARBA" id="ARBA00023002"/>
    </source>
</evidence>
<evidence type="ECO:0000313" key="7">
    <source>
        <dbReference type="Proteomes" id="UP001296921"/>
    </source>
</evidence>
<keyword evidence="7" id="KW-1185">Reference proteome</keyword>
<dbReference type="InterPro" id="IPR029154">
    <property type="entry name" value="HIBADH-like_NADP-bd"/>
</dbReference>
<comment type="similarity">
    <text evidence="3">Belongs to the HIBADH-related family. 3-sulfolactaldehyde reductase subfamily.</text>
</comment>
<keyword evidence="1 3" id="KW-0560">Oxidoreductase</keyword>
<dbReference type="EC" id="1.1.1.373" evidence="3"/>
<keyword evidence="2 3" id="KW-0520">NAD</keyword>
<evidence type="ECO:0000259" key="4">
    <source>
        <dbReference type="Pfam" id="PF03446"/>
    </source>
</evidence>
<comment type="catalytic activity">
    <reaction evidence="3">
        <text>(2S)-3-sulfopropanediol + NAD(+) = (2S)-3-sulfolactaldehyde + NADH + H(+)</text>
        <dbReference type="Rhea" id="RHEA:40511"/>
        <dbReference type="ChEBI" id="CHEBI:15378"/>
        <dbReference type="ChEBI" id="CHEBI:57540"/>
        <dbReference type="ChEBI" id="CHEBI:57945"/>
        <dbReference type="ChEBI" id="CHEBI:90109"/>
        <dbReference type="ChEBI" id="CHEBI:176527"/>
        <dbReference type="EC" id="1.1.1.373"/>
    </reaction>
</comment>
<dbReference type="PANTHER" id="PTHR22981:SF7">
    <property type="entry name" value="3-HYDROXYISOBUTYRATE DEHYDROGENASE, MITOCHONDRIAL"/>
    <property type="match status" value="1"/>
</dbReference>
<dbReference type="HAMAP" id="MF_01913">
    <property type="entry name" value="SLA_reductase"/>
    <property type="match status" value="1"/>
</dbReference>
<sequence length="298" mass="31248">MAFVAFIGLGQMGAPMAANLIKKGHQLSVYDVNRQAVEVLTGLGAKGADSPSAAASGAEFVITMLPNGDLVEQVLFGESGVTESLSKQALVIDMSTIHPLQSDRLCQKMSQQGFSYMDAPVGRTSDHAIAGTLLILAGGTEAQVEKAKPVLMCMGSELINAGGPGMGIRVKLINNYMSIALNALSAEAAVLCEALGLSFDVALQVMSGTPAGKGHFTTSWPNKVLKGDLSPAFMIDLAHKDLGIALDVANQFHVPMPLGAASREVYNQARAAGRGREDWTAILEQVRICAGLTPKIKQ</sequence>
<feature type="binding site" evidence="3">
    <location>
        <begin position="174"/>
        <end position="178"/>
    </location>
    <ligand>
        <name>2,3-dihydroxypropane-1-sulfonate</name>
        <dbReference type="ChEBI" id="CHEBI:77138"/>
    </ligand>
</feature>
<evidence type="ECO:0000259" key="5">
    <source>
        <dbReference type="Pfam" id="PF14833"/>
    </source>
</evidence>
<dbReference type="GO" id="GO:0061596">
    <property type="term" value="F:3-sulfolactaldehyde reductase activity"/>
    <property type="evidence" value="ECO:0007669"/>
    <property type="project" value="UniProtKB-EC"/>
</dbReference>
<feature type="binding site" evidence="3">
    <location>
        <position position="31"/>
    </location>
    <ligand>
        <name>NAD(+)</name>
        <dbReference type="ChEBI" id="CHEBI:57540"/>
    </ligand>
</feature>
<accession>A0ABS1IN44</accession>
<feature type="domain" description="3-hydroxyisobutyrate dehydrogenase-like NAD-binding" evidence="5">
    <location>
        <begin position="165"/>
        <end position="284"/>
    </location>
</feature>
<feature type="binding site" evidence="3">
    <location>
        <position position="240"/>
    </location>
    <ligand>
        <name>NAD(+)</name>
        <dbReference type="ChEBI" id="CHEBI:57540"/>
    </ligand>
</feature>
<comment type="caution">
    <text evidence="6">The sequence shown here is derived from an EMBL/GenBank/DDBJ whole genome shotgun (WGS) entry which is preliminary data.</text>
</comment>
<dbReference type="NCBIfam" id="NF012005">
    <property type="entry name" value="PRK15461.1"/>
    <property type="match status" value="1"/>
</dbReference>
<dbReference type="EMBL" id="JADRCR010000002">
    <property type="protein sequence ID" value="MBK5143166.1"/>
    <property type="molecule type" value="Genomic_DNA"/>
</dbReference>
<dbReference type="InterPro" id="IPR030876">
    <property type="entry name" value="SLA_reductase"/>
</dbReference>
<feature type="binding site" evidence="3">
    <location>
        <begin position="11"/>
        <end position="12"/>
    </location>
    <ligand>
        <name>NAD(+)</name>
        <dbReference type="ChEBI" id="CHEBI:57540"/>
    </ligand>
</feature>
<dbReference type="PIRSF" id="PIRSF000103">
    <property type="entry name" value="HIBADH"/>
    <property type="match status" value="1"/>
</dbReference>
<dbReference type="Pfam" id="PF03446">
    <property type="entry name" value="NAD_binding_2"/>
    <property type="match status" value="1"/>
</dbReference>
<evidence type="ECO:0000256" key="3">
    <source>
        <dbReference type="HAMAP-Rule" id="MF_01913"/>
    </source>
</evidence>
<organism evidence="6 7">
    <name type="scientific">Limnobaculum allomyrinae</name>
    <dbReference type="NCBI Taxonomy" id="2791986"/>
    <lineage>
        <taxon>Bacteria</taxon>
        <taxon>Pseudomonadati</taxon>
        <taxon>Pseudomonadota</taxon>
        <taxon>Gammaproteobacteria</taxon>
        <taxon>Enterobacterales</taxon>
        <taxon>Budviciaceae</taxon>
        <taxon>Limnobaculum</taxon>
    </lineage>
</organism>
<name>A0ABS1IN44_9GAMM</name>
<comment type="function">
    <text evidence="3">Reduces 3-sulfolactaldehyde (SLA) to 2,3-dihydroxypropane 1-sulfonate (DHPS).</text>
</comment>
<dbReference type="Proteomes" id="UP001296921">
    <property type="component" value="Unassembled WGS sequence"/>
</dbReference>
<dbReference type="PROSITE" id="PS00895">
    <property type="entry name" value="3_HYDROXYISOBUT_DH"/>
    <property type="match status" value="1"/>
</dbReference>
<feature type="binding site" evidence="3">
    <location>
        <position position="96"/>
    </location>
    <ligand>
        <name>NAD(+)</name>
        <dbReference type="ChEBI" id="CHEBI:57540"/>
    </ligand>
</feature>
<dbReference type="InterPro" id="IPR006115">
    <property type="entry name" value="6PGDH_NADP-bd"/>
</dbReference>
<evidence type="ECO:0000256" key="2">
    <source>
        <dbReference type="ARBA" id="ARBA00023027"/>
    </source>
</evidence>
<gene>
    <name evidence="6" type="primary">yihU</name>
    <name evidence="6" type="ORF">I2494_05465</name>
</gene>
<protein>
    <recommendedName>
        <fullName evidence="3">3-sulfolactaldehyde reductase</fullName>
        <shortName evidence="3">SLA reductase</shortName>
        <ecNumber evidence="3">1.1.1.373</ecNumber>
    </recommendedName>
</protein>